<evidence type="ECO:0000259" key="2">
    <source>
        <dbReference type="Pfam" id="PF05018"/>
    </source>
</evidence>
<feature type="domain" description="CFA20" evidence="2">
    <location>
        <begin position="4"/>
        <end position="177"/>
    </location>
</feature>
<feature type="compositionally biased region" description="Low complexity" evidence="1">
    <location>
        <begin position="322"/>
        <end position="334"/>
    </location>
</feature>
<reference evidence="3" key="1">
    <citation type="submission" date="2014-05" db="EMBL/GenBank/DDBJ databases">
        <title>The transcriptome of the halophilic microalga Tetraselmis sp. GSL018 isolated from the Great Salt Lake, Utah.</title>
        <authorList>
            <person name="Jinkerson R.E."/>
            <person name="D'Adamo S."/>
            <person name="Posewitz M.C."/>
        </authorList>
    </citation>
    <scope>NUCLEOTIDE SEQUENCE</scope>
    <source>
        <strain evidence="3">GSL018</strain>
    </source>
</reference>
<feature type="region of interest" description="Disordered" evidence="1">
    <location>
        <begin position="269"/>
        <end position="351"/>
    </location>
</feature>
<name>A0A061QI10_9CHLO</name>
<dbReference type="AlphaFoldDB" id="A0A061QI10"/>
<feature type="region of interest" description="Disordered" evidence="1">
    <location>
        <begin position="480"/>
        <end position="531"/>
    </location>
</feature>
<accession>A0A061QI10</accession>
<gene>
    <name evidence="3" type="ORF">TSPGSL018_29706</name>
</gene>
<dbReference type="Pfam" id="PF05018">
    <property type="entry name" value="CFA20_dom"/>
    <property type="match status" value="1"/>
</dbReference>
<dbReference type="InterPro" id="IPR007714">
    <property type="entry name" value="CFA20_dom"/>
</dbReference>
<evidence type="ECO:0000256" key="1">
    <source>
        <dbReference type="SAM" id="MobiDB-lite"/>
    </source>
</evidence>
<feature type="compositionally biased region" description="Basic and acidic residues" evidence="1">
    <location>
        <begin position="299"/>
        <end position="321"/>
    </location>
</feature>
<proteinExistence type="predicted"/>
<dbReference type="InterPro" id="IPR040441">
    <property type="entry name" value="CFA20/CFAP20DC"/>
</dbReference>
<organism evidence="3">
    <name type="scientific">Tetraselmis sp. GSL018</name>
    <dbReference type="NCBI Taxonomy" id="582737"/>
    <lineage>
        <taxon>Eukaryota</taxon>
        <taxon>Viridiplantae</taxon>
        <taxon>Chlorophyta</taxon>
        <taxon>core chlorophytes</taxon>
        <taxon>Chlorodendrophyceae</taxon>
        <taxon>Chlorodendrales</taxon>
        <taxon>Chlorodendraceae</taxon>
        <taxon>Tetraselmis</taxon>
    </lineage>
</organism>
<dbReference type="PANTHER" id="PTHR12458">
    <property type="entry name" value="ORF PROTEIN"/>
    <property type="match status" value="1"/>
</dbReference>
<sequence>MALFSSDYQGGPYFDVFGPQGSSPLSKWKISGPGSKSVKKVYEKDVKGYVFNCPGGHGFKMGFPKDERKAMCLLQPFLGLQLNISSGEQFSVELSLTAGDGSRRRLFLSSSFQELKATALHAQVPLQGLKWGCWTNLVLNVFSIAEACFPGRSFRSIDHITLGGCFKLRKVFTLKQAPPDTVLQRQAMAAVPIPAVLDFPIGIVCDTQVVDSFFLSAARASAAERRNPQLGGRAEAAEPVSPIKLGVQGEAAGTPAAARSCARQPAPRLYRGGCNTGQEESRIPGPPPSSGQRWAHRQYQREPPKPPEPEDDCAARDDARRAQSAAVQRQAAEATGSVASDEIGPVAEPPGRKVVSAAGGAAAGQAGRQQQLPAGADLPWRGGRHVAPAGLPLPPAARAAAGVGCCQRRSLALVPAVRGGHTTLRPMEEDRTLVLQPVGIGDAAGRGGCWRRRRRRLCSRPGGGACLGRCCLRHRRHAPGGAPGALRRTGTVATGSLPGGGHSFVSPRRQHAAERVSGPSSACEGPAPRASRGLWREARQALARLSGGRRPPWRLG</sequence>
<dbReference type="EMBL" id="GBEZ01027144">
    <property type="protein sequence ID" value="JAC60132.1"/>
    <property type="molecule type" value="Transcribed_RNA"/>
</dbReference>
<evidence type="ECO:0000313" key="3">
    <source>
        <dbReference type="EMBL" id="JAC60132.1"/>
    </source>
</evidence>
<protein>
    <recommendedName>
        <fullName evidence="2">CFA20 domain-containing protein</fullName>
    </recommendedName>
</protein>